<keyword evidence="2" id="KW-1185">Reference proteome</keyword>
<organism evidence="1">
    <name type="scientific">Oikopleura dioica</name>
    <name type="common">Tunicate</name>
    <dbReference type="NCBI Taxonomy" id="34765"/>
    <lineage>
        <taxon>Eukaryota</taxon>
        <taxon>Metazoa</taxon>
        <taxon>Chordata</taxon>
        <taxon>Tunicata</taxon>
        <taxon>Appendicularia</taxon>
        <taxon>Copelata</taxon>
        <taxon>Oikopleuridae</taxon>
        <taxon>Oikopleura</taxon>
    </lineage>
</organism>
<protein>
    <submittedName>
        <fullName evidence="1">Uncharacterized protein</fullName>
    </submittedName>
</protein>
<proteinExistence type="predicted"/>
<dbReference type="OrthoDB" id="10402006at2759"/>
<accession>E4X5W5</accession>
<evidence type="ECO:0000313" key="2">
    <source>
        <dbReference type="Proteomes" id="UP000001307"/>
    </source>
</evidence>
<dbReference type="Proteomes" id="UP000001307">
    <property type="component" value="Unassembled WGS sequence"/>
</dbReference>
<reference evidence="1" key="1">
    <citation type="journal article" date="2010" name="Science">
        <title>Plasticity of animal genome architecture unmasked by rapid evolution of a pelagic tunicate.</title>
        <authorList>
            <person name="Denoeud F."/>
            <person name="Henriet S."/>
            <person name="Mungpakdee S."/>
            <person name="Aury J.M."/>
            <person name="Da Silva C."/>
            <person name="Brinkmann H."/>
            <person name="Mikhaleva J."/>
            <person name="Olsen L.C."/>
            <person name="Jubin C."/>
            <person name="Canestro C."/>
            <person name="Bouquet J.M."/>
            <person name="Danks G."/>
            <person name="Poulain J."/>
            <person name="Campsteijn C."/>
            <person name="Adamski M."/>
            <person name="Cross I."/>
            <person name="Yadetie F."/>
            <person name="Muffato M."/>
            <person name="Louis A."/>
            <person name="Butcher S."/>
            <person name="Tsagkogeorga G."/>
            <person name="Konrad A."/>
            <person name="Singh S."/>
            <person name="Jensen M.F."/>
            <person name="Cong E.H."/>
            <person name="Eikeseth-Otteraa H."/>
            <person name="Noel B."/>
            <person name="Anthouard V."/>
            <person name="Porcel B.M."/>
            <person name="Kachouri-Lafond R."/>
            <person name="Nishino A."/>
            <person name="Ugolini M."/>
            <person name="Chourrout P."/>
            <person name="Nishida H."/>
            <person name="Aasland R."/>
            <person name="Huzurbazar S."/>
            <person name="Westhof E."/>
            <person name="Delsuc F."/>
            <person name="Lehrach H."/>
            <person name="Reinhardt R."/>
            <person name="Weissenbach J."/>
            <person name="Roy S.W."/>
            <person name="Artiguenave F."/>
            <person name="Postlethwait J.H."/>
            <person name="Manak J.R."/>
            <person name="Thompson E.M."/>
            <person name="Jaillon O."/>
            <person name="Du Pasquier L."/>
            <person name="Boudinot P."/>
            <person name="Liberles D.A."/>
            <person name="Volff J.N."/>
            <person name="Philippe H."/>
            <person name="Lenhard B."/>
            <person name="Roest Crollius H."/>
            <person name="Wincker P."/>
            <person name="Chourrout D."/>
        </authorList>
    </citation>
    <scope>NUCLEOTIDE SEQUENCE [LARGE SCALE GENOMIC DNA]</scope>
</reference>
<name>E4X5W5_OIKDI</name>
<gene>
    <name evidence="1" type="ORF">GSOID_T00002644001</name>
</gene>
<sequence>MKIIHIFLFSEAFCGRVEKCNQVILFLDENGINPENRVFRRISTFKSQLFPLVKDRASTCGPEFDTRTVVEELEELDEAAEQMTFGNAENKMVVCSDSWNEYIQRKLPFDVCPKAYTKANRKLQKFITQLSRGLQKAHSSESQK</sequence>
<dbReference type="InParanoid" id="E4X5W5"/>
<dbReference type="AlphaFoldDB" id="E4X5W5"/>
<dbReference type="EMBL" id="FN653026">
    <property type="protein sequence ID" value="CBY07655.1"/>
    <property type="molecule type" value="Genomic_DNA"/>
</dbReference>
<evidence type="ECO:0000313" key="1">
    <source>
        <dbReference type="EMBL" id="CBY07655.1"/>
    </source>
</evidence>